<keyword evidence="2" id="KW-1185">Reference proteome</keyword>
<organism evidence="1 2">
    <name type="scientific">Ilex paraguariensis</name>
    <name type="common">yerba mate</name>
    <dbReference type="NCBI Taxonomy" id="185542"/>
    <lineage>
        <taxon>Eukaryota</taxon>
        <taxon>Viridiplantae</taxon>
        <taxon>Streptophyta</taxon>
        <taxon>Embryophyta</taxon>
        <taxon>Tracheophyta</taxon>
        <taxon>Spermatophyta</taxon>
        <taxon>Magnoliopsida</taxon>
        <taxon>eudicotyledons</taxon>
        <taxon>Gunneridae</taxon>
        <taxon>Pentapetalae</taxon>
        <taxon>asterids</taxon>
        <taxon>campanulids</taxon>
        <taxon>Aquifoliales</taxon>
        <taxon>Aquifoliaceae</taxon>
        <taxon>Ilex</taxon>
    </lineage>
</organism>
<accession>A0ABC8TZJ6</accession>
<sequence>ECHFDFAMHLQPKKCWVRPLQLKNSSQLTWKQHVETLTLGEPPNPKLYRRGRGGVDMTSATVRAINSFRAFLFTIEGKDEK</sequence>
<dbReference type="EMBL" id="CAUOFW020006502">
    <property type="protein sequence ID" value="CAK9174939.1"/>
    <property type="molecule type" value="Genomic_DNA"/>
</dbReference>
<evidence type="ECO:0000313" key="1">
    <source>
        <dbReference type="EMBL" id="CAK9174939.1"/>
    </source>
</evidence>
<proteinExistence type="predicted"/>
<name>A0ABC8TZJ6_9AQUA</name>
<comment type="caution">
    <text evidence="1">The sequence shown here is derived from an EMBL/GenBank/DDBJ whole genome shotgun (WGS) entry which is preliminary data.</text>
</comment>
<gene>
    <name evidence="1" type="ORF">ILEXP_LOCUS44725</name>
</gene>
<dbReference type="AlphaFoldDB" id="A0ABC8TZJ6"/>
<protein>
    <submittedName>
        <fullName evidence="1">Uncharacterized protein</fullName>
    </submittedName>
</protein>
<reference evidence="1 2" key="1">
    <citation type="submission" date="2024-02" db="EMBL/GenBank/DDBJ databases">
        <authorList>
            <person name="Vignale AGUSTIN F."/>
            <person name="Sosa J E."/>
            <person name="Modenutti C."/>
        </authorList>
    </citation>
    <scope>NUCLEOTIDE SEQUENCE [LARGE SCALE GENOMIC DNA]</scope>
</reference>
<dbReference type="Proteomes" id="UP001642360">
    <property type="component" value="Unassembled WGS sequence"/>
</dbReference>
<feature type="non-terminal residue" evidence="1">
    <location>
        <position position="1"/>
    </location>
</feature>
<evidence type="ECO:0000313" key="2">
    <source>
        <dbReference type="Proteomes" id="UP001642360"/>
    </source>
</evidence>